<sequence length="220" mass="25171">MISLTRVNKKEDAPLDSFLIYNLEGGIACIARENYNSFTQCWCTRENRPCLTMDLSSARQHTLILDVDYKSLVPVSSVDESYLDLIHSTLTLLFIPAIPHFTYIVAKRANGGGFHIHLPEMTIPHDDYILLCQQLQSKLNRSVRGHYEYNLDILTNGMLTGAAKPGNDPYQPIRIIYVDEKSTHTLNLKSNTLNEQFKKTKQSFKRNKANAESFFVNYCF</sequence>
<accession>A0AAV4TT16</accession>
<keyword evidence="1" id="KW-0067">ATP-binding</keyword>
<dbReference type="Proteomes" id="UP001054945">
    <property type="component" value="Unassembled WGS sequence"/>
</dbReference>
<organism evidence="1 2">
    <name type="scientific">Caerostris extrusa</name>
    <name type="common">Bark spider</name>
    <name type="synonym">Caerostris bankana</name>
    <dbReference type="NCBI Taxonomy" id="172846"/>
    <lineage>
        <taxon>Eukaryota</taxon>
        <taxon>Metazoa</taxon>
        <taxon>Ecdysozoa</taxon>
        <taxon>Arthropoda</taxon>
        <taxon>Chelicerata</taxon>
        <taxon>Arachnida</taxon>
        <taxon>Araneae</taxon>
        <taxon>Araneomorphae</taxon>
        <taxon>Entelegynae</taxon>
        <taxon>Araneoidea</taxon>
        <taxon>Araneidae</taxon>
        <taxon>Caerostris</taxon>
    </lineage>
</organism>
<proteinExistence type="predicted"/>
<reference evidence="1 2" key="1">
    <citation type="submission" date="2021-06" db="EMBL/GenBank/DDBJ databases">
        <title>Caerostris extrusa draft genome.</title>
        <authorList>
            <person name="Kono N."/>
            <person name="Arakawa K."/>
        </authorList>
    </citation>
    <scope>NUCLEOTIDE SEQUENCE [LARGE SCALE GENOMIC DNA]</scope>
</reference>
<name>A0AAV4TT16_CAEEX</name>
<comment type="caution">
    <text evidence="1">The sequence shown here is derived from an EMBL/GenBank/DDBJ whole genome shotgun (WGS) entry which is preliminary data.</text>
</comment>
<dbReference type="AlphaFoldDB" id="A0AAV4TT16"/>
<gene>
    <name evidence="1" type="primary">AVEN_261776_1</name>
    <name evidence="1" type="ORF">CEXT_12411</name>
</gene>
<dbReference type="GO" id="GO:0004386">
    <property type="term" value="F:helicase activity"/>
    <property type="evidence" value="ECO:0007669"/>
    <property type="project" value="UniProtKB-KW"/>
</dbReference>
<keyword evidence="1" id="KW-0547">Nucleotide-binding</keyword>
<evidence type="ECO:0000313" key="2">
    <source>
        <dbReference type="Proteomes" id="UP001054945"/>
    </source>
</evidence>
<keyword evidence="1" id="KW-0378">Hydrolase</keyword>
<protein>
    <submittedName>
        <fullName evidence="1">SF3 helicase domain-containing protein</fullName>
    </submittedName>
</protein>
<keyword evidence="1" id="KW-0347">Helicase</keyword>
<keyword evidence="2" id="KW-1185">Reference proteome</keyword>
<dbReference type="EMBL" id="BPLR01011778">
    <property type="protein sequence ID" value="GIY48974.1"/>
    <property type="molecule type" value="Genomic_DNA"/>
</dbReference>
<evidence type="ECO:0000313" key="1">
    <source>
        <dbReference type="EMBL" id="GIY48974.1"/>
    </source>
</evidence>